<name>A0A7J8A8N1_PIPKU</name>
<dbReference type="EMBL" id="JACAGB010000002">
    <property type="protein sequence ID" value="KAF6382625.1"/>
    <property type="molecule type" value="Genomic_DNA"/>
</dbReference>
<keyword evidence="1" id="KW-1133">Transmembrane helix</keyword>
<evidence type="ECO:0000256" key="1">
    <source>
        <dbReference type="SAM" id="Phobius"/>
    </source>
</evidence>
<organism evidence="2 3">
    <name type="scientific">Pipistrellus kuhlii</name>
    <name type="common">Kuhl's pipistrelle</name>
    <dbReference type="NCBI Taxonomy" id="59472"/>
    <lineage>
        <taxon>Eukaryota</taxon>
        <taxon>Metazoa</taxon>
        <taxon>Chordata</taxon>
        <taxon>Craniata</taxon>
        <taxon>Vertebrata</taxon>
        <taxon>Euteleostomi</taxon>
        <taxon>Mammalia</taxon>
        <taxon>Eutheria</taxon>
        <taxon>Laurasiatheria</taxon>
        <taxon>Chiroptera</taxon>
        <taxon>Yangochiroptera</taxon>
        <taxon>Vespertilionidae</taxon>
        <taxon>Pipistrellus</taxon>
    </lineage>
</organism>
<dbReference type="AlphaFoldDB" id="A0A7J8A8N1"/>
<protein>
    <submittedName>
        <fullName evidence="2">Uncharacterized protein</fullName>
    </submittedName>
</protein>
<keyword evidence="1" id="KW-0472">Membrane</keyword>
<dbReference type="Proteomes" id="UP000558488">
    <property type="component" value="Unassembled WGS sequence"/>
</dbReference>
<reference evidence="2 3" key="1">
    <citation type="journal article" date="2020" name="Nature">
        <title>Six reference-quality genomes reveal evolution of bat adaptations.</title>
        <authorList>
            <person name="Jebb D."/>
            <person name="Huang Z."/>
            <person name="Pippel M."/>
            <person name="Hughes G.M."/>
            <person name="Lavrichenko K."/>
            <person name="Devanna P."/>
            <person name="Winkler S."/>
            <person name="Jermiin L.S."/>
            <person name="Skirmuntt E.C."/>
            <person name="Katzourakis A."/>
            <person name="Burkitt-Gray L."/>
            <person name="Ray D.A."/>
            <person name="Sullivan K.A.M."/>
            <person name="Roscito J.G."/>
            <person name="Kirilenko B.M."/>
            <person name="Davalos L.M."/>
            <person name="Corthals A.P."/>
            <person name="Power M.L."/>
            <person name="Jones G."/>
            <person name="Ransome R.D."/>
            <person name="Dechmann D.K.N."/>
            <person name="Locatelli A.G."/>
            <person name="Puechmaille S.J."/>
            <person name="Fedrigo O."/>
            <person name="Jarvis E.D."/>
            <person name="Hiller M."/>
            <person name="Vernes S.C."/>
            <person name="Myers E.W."/>
            <person name="Teeling E.C."/>
        </authorList>
    </citation>
    <scope>NUCLEOTIDE SEQUENCE [LARGE SCALE GENOMIC DNA]</scope>
    <source>
        <strain evidence="2">MPipKuh1</strain>
        <tissue evidence="2">Flight muscle</tissue>
    </source>
</reference>
<comment type="caution">
    <text evidence="2">The sequence shown here is derived from an EMBL/GenBank/DDBJ whole genome shotgun (WGS) entry which is preliminary data.</text>
</comment>
<evidence type="ECO:0000313" key="3">
    <source>
        <dbReference type="Proteomes" id="UP000558488"/>
    </source>
</evidence>
<accession>A0A7J8A8N1</accession>
<proteinExistence type="predicted"/>
<sequence length="126" mass="14238">MSVGAFILLSSTFDIKYHFFYIYKLEVCCRKNRASCNLSKAEKGAKPASMGFAPAPAPHFPSHCCHHPRPPHFPSCHCHCPMLSPFCFPCLFLLSCFQYLLCTCICKLTTIFVGLICILDLIGWWV</sequence>
<feature type="transmembrane region" description="Helical" evidence="1">
    <location>
        <begin position="108"/>
        <end position="125"/>
    </location>
</feature>
<keyword evidence="1" id="KW-0812">Transmembrane</keyword>
<evidence type="ECO:0000313" key="2">
    <source>
        <dbReference type="EMBL" id="KAF6382625.1"/>
    </source>
</evidence>
<gene>
    <name evidence="2" type="ORF">mPipKuh1_008981</name>
</gene>
<keyword evidence="3" id="KW-1185">Reference proteome</keyword>